<dbReference type="RefSeq" id="XP_066068604.1">
    <property type="nucleotide sequence ID" value="XM_066212507.1"/>
</dbReference>
<keyword evidence="10" id="KW-0539">Nucleus</keyword>
<reference evidence="14" key="1">
    <citation type="submission" date="2016-06" db="EMBL/GenBank/DDBJ databases">
        <authorList>
            <person name="Cuomo C."/>
            <person name="Litvintseva A."/>
            <person name="Heitman J."/>
            <person name="Chen Y."/>
            <person name="Sun S."/>
            <person name="Springer D."/>
            <person name="Dromer F."/>
            <person name="Young S."/>
            <person name="Zeng Q."/>
            <person name="Chapman S."/>
            <person name="Gujja S."/>
            <person name="Saif S."/>
            <person name="Birren B."/>
        </authorList>
    </citation>
    <scope>NUCLEOTIDE SEQUENCE</scope>
    <source>
        <strain evidence="14">CBS 7841</strain>
    </source>
</reference>
<evidence type="ECO:0000256" key="7">
    <source>
        <dbReference type="ARBA" id="ARBA00023015"/>
    </source>
</evidence>
<dbReference type="InterPro" id="IPR008676">
    <property type="entry name" value="MRG"/>
</dbReference>
<dbReference type="PROSITE" id="PS51640">
    <property type="entry name" value="MRG"/>
    <property type="match status" value="1"/>
</dbReference>
<dbReference type="KEGG" id="cdep:91087312"/>
<evidence type="ECO:0000256" key="12">
    <source>
        <dbReference type="ARBA" id="ARBA00072864"/>
    </source>
</evidence>
<dbReference type="Pfam" id="PF22732">
    <property type="entry name" value="MSL3_chromo-like"/>
    <property type="match status" value="1"/>
</dbReference>
<dbReference type="InterPro" id="IPR016197">
    <property type="entry name" value="Chromo-like_dom_sf"/>
</dbReference>
<evidence type="ECO:0000313" key="14">
    <source>
        <dbReference type="EMBL" id="WVN87904.1"/>
    </source>
</evidence>
<evidence type="ECO:0000256" key="13">
    <source>
        <dbReference type="SAM" id="MobiDB-lite"/>
    </source>
</evidence>
<dbReference type="InterPro" id="IPR000953">
    <property type="entry name" value="Chromo/chromo_shadow_dom"/>
</dbReference>
<dbReference type="GO" id="GO:0032221">
    <property type="term" value="C:Rpd3S complex"/>
    <property type="evidence" value="ECO:0007669"/>
    <property type="project" value="TreeGrafter"/>
</dbReference>
<keyword evidence="5" id="KW-0227">DNA damage</keyword>
<keyword evidence="9" id="KW-0234">DNA repair</keyword>
<feature type="region of interest" description="Disordered" evidence="13">
    <location>
        <begin position="84"/>
        <end position="121"/>
    </location>
</feature>
<name>A0A1E3IRH7_9TREE</name>
<dbReference type="InterPro" id="IPR038217">
    <property type="entry name" value="MRG_C_sf"/>
</dbReference>
<dbReference type="Gene3D" id="1.10.274.30">
    <property type="entry name" value="MRG domain"/>
    <property type="match status" value="1"/>
</dbReference>
<dbReference type="OrthoDB" id="124855at2759"/>
<dbReference type="SMART" id="SM00298">
    <property type="entry name" value="CHROMO"/>
    <property type="match status" value="1"/>
</dbReference>
<dbReference type="GO" id="GO:0006281">
    <property type="term" value="P:DNA repair"/>
    <property type="evidence" value="ECO:0007669"/>
    <property type="project" value="UniProtKB-KW"/>
</dbReference>
<dbReference type="Gene3D" id="2.30.30.140">
    <property type="match status" value="1"/>
</dbReference>
<dbReference type="GO" id="GO:0006355">
    <property type="term" value="P:regulation of DNA-templated transcription"/>
    <property type="evidence" value="ECO:0007669"/>
    <property type="project" value="InterPro"/>
</dbReference>
<evidence type="ECO:0000256" key="9">
    <source>
        <dbReference type="ARBA" id="ARBA00023204"/>
    </source>
</evidence>
<proteinExistence type="inferred from homology"/>
<keyword evidence="7" id="KW-0805">Transcription regulation</keyword>
<comment type="similarity">
    <text evidence="2">Belongs to the MRG family.</text>
</comment>
<comment type="function">
    <text evidence="11">Involved in deacetylation of histones, chromatin assembly and chromosome segregation. May act as a transcriptional oscillator, directing histone deacetylases to specific chromosomal domains. Component of the NuA4 histone acetyltransferase complex which is involved in transcriptional activation of selected genes principally by acetylation of nucleosomal histone H4 and H2A. The NuA4 complex is also involved in DNA repair.</text>
</comment>
<gene>
    <name evidence="14" type="ORF">L203_103101</name>
</gene>
<keyword evidence="6" id="KW-0156">Chromatin regulator</keyword>
<dbReference type="EMBL" id="CP143786">
    <property type="protein sequence ID" value="WVN87904.1"/>
    <property type="molecule type" value="Genomic_DNA"/>
</dbReference>
<reference evidence="14" key="2">
    <citation type="journal article" date="2022" name="Elife">
        <title>Obligate sexual reproduction of a homothallic fungus closely related to the Cryptococcus pathogenic species complex.</title>
        <authorList>
            <person name="Passer A.R."/>
            <person name="Clancey S.A."/>
            <person name="Shea T."/>
            <person name="David-Palma M."/>
            <person name="Averette A.F."/>
            <person name="Boekhout T."/>
            <person name="Porcel B.M."/>
            <person name="Nowrousian M."/>
            <person name="Cuomo C.A."/>
            <person name="Sun S."/>
            <person name="Heitman J."/>
            <person name="Coelho M.A."/>
        </authorList>
    </citation>
    <scope>NUCLEOTIDE SEQUENCE</scope>
    <source>
        <strain evidence="14">CBS 7841</strain>
    </source>
</reference>
<organism evidence="14 15">
    <name type="scientific">Cryptococcus depauperatus CBS 7841</name>
    <dbReference type="NCBI Taxonomy" id="1295531"/>
    <lineage>
        <taxon>Eukaryota</taxon>
        <taxon>Fungi</taxon>
        <taxon>Dikarya</taxon>
        <taxon>Basidiomycota</taxon>
        <taxon>Agaricomycotina</taxon>
        <taxon>Tremellomycetes</taxon>
        <taxon>Tremellales</taxon>
        <taxon>Cryptococcaceae</taxon>
        <taxon>Cryptococcus</taxon>
    </lineage>
</organism>
<dbReference type="InterPro" id="IPR053820">
    <property type="entry name" value="MSL3_chromo-like"/>
</dbReference>
<dbReference type="PIRSF" id="PIRSF038133">
    <property type="entry name" value="HAT_Nua4_EAF3/MRG15"/>
    <property type="match status" value="1"/>
</dbReference>
<evidence type="ECO:0000256" key="6">
    <source>
        <dbReference type="ARBA" id="ARBA00022853"/>
    </source>
</evidence>
<evidence type="ECO:0000256" key="8">
    <source>
        <dbReference type="ARBA" id="ARBA00023163"/>
    </source>
</evidence>
<dbReference type="GeneID" id="91087312"/>
<dbReference type="Pfam" id="PF05712">
    <property type="entry name" value="MRG"/>
    <property type="match status" value="1"/>
</dbReference>
<evidence type="ECO:0000256" key="4">
    <source>
        <dbReference type="ARBA" id="ARBA00018505"/>
    </source>
</evidence>
<evidence type="ECO:0000256" key="1">
    <source>
        <dbReference type="ARBA" id="ARBA00004123"/>
    </source>
</evidence>
<dbReference type="FunFam" id="2.30.30.140:FF:000104">
    <property type="entry name" value="Unplaced genomic scaffold supercont2.8, whole genome shotgun sequence"/>
    <property type="match status" value="1"/>
</dbReference>
<reference evidence="14" key="3">
    <citation type="submission" date="2024-01" db="EMBL/GenBank/DDBJ databases">
        <authorList>
            <person name="Coelho M.A."/>
            <person name="David-Palma M."/>
            <person name="Shea T."/>
            <person name="Sun S."/>
            <person name="Cuomo C.A."/>
            <person name="Heitman J."/>
        </authorList>
    </citation>
    <scope>NUCLEOTIDE SEQUENCE</scope>
    <source>
        <strain evidence="14">CBS 7841</strain>
    </source>
</reference>
<dbReference type="PANTHER" id="PTHR10880:SF15">
    <property type="entry name" value="MSL COMPLEX SUBUNIT 3"/>
    <property type="match status" value="1"/>
</dbReference>
<evidence type="ECO:0000256" key="2">
    <source>
        <dbReference type="ARBA" id="ARBA00009093"/>
    </source>
</evidence>
<evidence type="ECO:0000256" key="3">
    <source>
        <dbReference type="ARBA" id="ARBA00011353"/>
    </source>
</evidence>
<protein>
    <recommendedName>
        <fullName evidence="4">Chromatin modification-related protein EAF3</fullName>
    </recommendedName>
    <alternativeName>
        <fullName evidence="12">Chromatin modification-related protein eaf3</fullName>
    </alternativeName>
</protein>
<dbReference type="PANTHER" id="PTHR10880">
    <property type="entry name" value="MORTALITY FACTOR 4-LIKE PROTEIN"/>
    <property type="match status" value="1"/>
</dbReference>
<keyword evidence="8" id="KW-0804">Transcription</keyword>
<keyword evidence="15" id="KW-1185">Reference proteome</keyword>
<comment type="subcellular location">
    <subcellularLocation>
        <location evidence="1">Nucleus</location>
    </subcellularLocation>
</comment>
<evidence type="ECO:0000256" key="5">
    <source>
        <dbReference type="ARBA" id="ARBA00022763"/>
    </source>
</evidence>
<dbReference type="FunFam" id="1.10.274.30:FF:000004">
    <property type="entry name" value="Putative Chromatin modification-related protein eaf3"/>
    <property type="match status" value="1"/>
</dbReference>
<evidence type="ECO:0000313" key="15">
    <source>
        <dbReference type="Proteomes" id="UP000094043"/>
    </source>
</evidence>
<dbReference type="SUPFAM" id="SSF54160">
    <property type="entry name" value="Chromo domain-like"/>
    <property type="match status" value="1"/>
</dbReference>
<dbReference type="Proteomes" id="UP000094043">
    <property type="component" value="Chromosome 3"/>
</dbReference>
<dbReference type="GO" id="GO:0006338">
    <property type="term" value="P:chromatin remodeling"/>
    <property type="evidence" value="ECO:0007669"/>
    <property type="project" value="UniProtKB-ARBA"/>
</dbReference>
<sequence length="299" mass="34871">MSGNIPQFMNDEYVLAYHGPLLYEARVILAEVWDESNTLLGTVGPHYFIHYKGWKQTWDEWVPESRLLKLNEAGFAKRRALLEAQAKKSRPGGSSPALGVKGKDKKKDSKKRGRDATESESDFMKRPEVKIVIPDVLKLVLVDDWENVTKNNQLVTLPRKPNVRELLEEYREYVTSNKKQDRSARASALLSEIISGITLYFDKALGNNLLYRFERAQYVEQRRQNPDKPMSEIYGAEHLLRLFVNFGPFIAYTNIDTESLNILRDYINDIMQWMIKEQKRLFVKEYEETTTHYQNLSRS</sequence>
<comment type="subunit">
    <text evidence="3">Component of the NuA4 histone acetyltransferase complex.</text>
</comment>
<evidence type="ECO:0000256" key="11">
    <source>
        <dbReference type="ARBA" id="ARBA00057322"/>
    </source>
</evidence>
<accession>A0A1E3IRH7</accession>
<dbReference type="InterPro" id="IPR026541">
    <property type="entry name" value="MRG_dom"/>
</dbReference>
<evidence type="ECO:0000256" key="10">
    <source>
        <dbReference type="ARBA" id="ARBA00023242"/>
    </source>
</evidence>
<dbReference type="AlphaFoldDB" id="A0A1E3IRH7"/>
<dbReference type="VEuPathDB" id="FungiDB:L203_01625"/>
<dbReference type="GO" id="GO:0035267">
    <property type="term" value="C:NuA4 histone acetyltransferase complex"/>
    <property type="evidence" value="ECO:0007669"/>
    <property type="project" value="TreeGrafter"/>
</dbReference>